<dbReference type="Pfam" id="PF00155">
    <property type="entry name" value="Aminotran_1_2"/>
    <property type="match status" value="1"/>
</dbReference>
<evidence type="ECO:0000259" key="3">
    <source>
        <dbReference type="Pfam" id="PF00155"/>
    </source>
</evidence>
<proteinExistence type="predicted"/>
<evidence type="ECO:0000313" key="7">
    <source>
        <dbReference type="Proteomes" id="UP000246114"/>
    </source>
</evidence>
<gene>
    <name evidence="4" type="ORF">DBY38_04580</name>
    <name evidence="5" type="ORF">SAMN04487885_10630</name>
</gene>
<dbReference type="RefSeq" id="WP_027638952.1">
    <property type="nucleotide sequence ID" value="NZ_BAAACD010000027.1"/>
</dbReference>
<evidence type="ECO:0000313" key="4">
    <source>
        <dbReference type="EMBL" id="PWL54408.1"/>
    </source>
</evidence>
<comment type="cofactor">
    <cofactor evidence="1">
        <name>pyridoxal 5'-phosphate</name>
        <dbReference type="ChEBI" id="CHEBI:597326"/>
    </cofactor>
</comment>
<dbReference type="CDD" id="cd00609">
    <property type="entry name" value="AAT_like"/>
    <property type="match status" value="1"/>
</dbReference>
<dbReference type="InterPro" id="IPR015424">
    <property type="entry name" value="PyrdxlP-dep_Trfase"/>
</dbReference>
<dbReference type="InterPro" id="IPR015421">
    <property type="entry name" value="PyrdxlP-dep_Trfase_major"/>
</dbReference>
<dbReference type="Gene3D" id="3.90.1150.10">
    <property type="entry name" value="Aspartate Aminotransferase, domain 1"/>
    <property type="match status" value="1"/>
</dbReference>
<dbReference type="PANTHER" id="PTHR42885:SF1">
    <property type="entry name" value="THREONINE-PHOSPHATE DECARBOXYLASE"/>
    <property type="match status" value="1"/>
</dbReference>
<evidence type="ECO:0000313" key="6">
    <source>
        <dbReference type="Proteomes" id="UP000182135"/>
    </source>
</evidence>
<protein>
    <submittedName>
        <fullName evidence="5">L-threonine O-3-phosphate decarboxylase</fullName>
    </submittedName>
    <submittedName>
        <fullName evidence="4">Threonine-phosphate decarboxylase</fullName>
    </submittedName>
</protein>
<dbReference type="AlphaFoldDB" id="A0A1I2KJU5"/>
<reference evidence="5 6" key="1">
    <citation type="submission" date="2016-10" db="EMBL/GenBank/DDBJ databases">
        <authorList>
            <person name="de Groot N.N."/>
        </authorList>
    </citation>
    <scope>NUCLEOTIDE SEQUENCE [LARGE SCALE GENOMIC DNA]</scope>
    <source>
        <strain evidence="5 6">NLAE-zl-G419</strain>
    </source>
</reference>
<dbReference type="OrthoDB" id="9813612at2"/>
<dbReference type="Proteomes" id="UP000182135">
    <property type="component" value="Unassembled WGS sequence"/>
</dbReference>
<evidence type="ECO:0000256" key="2">
    <source>
        <dbReference type="ARBA" id="ARBA00022898"/>
    </source>
</evidence>
<evidence type="ECO:0000256" key="1">
    <source>
        <dbReference type="ARBA" id="ARBA00001933"/>
    </source>
</evidence>
<dbReference type="GO" id="GO:0030170">
    <property type="term" value="F:pyridoxal phosphate binding"/>
    <property type="evidence" value="ECO:0007669"/>
    <property type="project" value="InterPro"/>
</dbReference>
<dbReference type="eggNOG" id="COG0079">
    <property type="taxonomic scope" value="Bacteria"/>
</dbReference>
<dbReference type="Proteomes" id="UP000246114">
    <property type="component" value="Unassembled WGS sequence"/>
</dbReference>
<evidence type="ECO:0000313" key="5">
    <source>
        <dbReference type="EMBL" id="SFF66803.1"/>
    </source>
</evidence>
<dbReference type="InterPro" id="IPR004839">
    <property type="entry name" value="Aminotransferase_I/II_large"/>
</dbReference>
<dbReference type="EMBL" id="QAMZ01000023">
    <property type="protein sequence ID" value="PWL54408.1"/>
    <property type="molecule type" value="Genomic_DNA"/>
</dbReference>
<sequence length="351" mass="40234">MLNLVHGGDIYSTKPKIDLSANINPLGMPQSVIDAVKMSLNQCHNYPDPLCRDLTLELSKSEGINKDWIICGNGAADIIFRLVYAVKPTKALILAPTFAEYEQALIAEGCSLLYHKLKYEDKFMVTENLLEDINENIDMLFICNPNNPTGQIVPKDLMIKILNKCREKGVLLIVDECFNDFLEESQENTMRDYLKSYENLFILRAFTKMYAMAGLRLGYGMSSNTKIREGIFRCGQPWSVSIPAQAAGMQALKESDYPEKTRAFIRKEKEYLIKELERLHMEVIGSKANYIFFKSDGMKNLKDDLQKRGILIRSCSNYHQLTGDYYRIAVKTHEESFVFIRELEEIIQCQV</sequence>
<dbReference type="SUPFAM" id="SSF53383">
    <property type="entry name" value="PLP-dependent transferases"/>
    <property type="match status" value="1"/>
</dbReference>
<dbReference type="EMBL" id="FOOE01000006">
    <property type="protein sequence ID" value="SFF66803.1"/>
    <property type="molecule type" value="Genomic_DNA"/>
</dbReference>
<dbReference type="PANTHER" id="PTHR42885">
    <property type="entry name" value="HISTIDINOL-PHOSPHATE AMINOTRANSFERASE-RELATED"/>
    <property type="match status" value="1"/>
</dbReference>
<dbReference type="Gene3D" id="3.40.640.10">
    <property type="entry name" value="Type I PLP-dependent aspartate aminotransferase-like (Major domain)"/>
    <property type="match status" value="1"/>
</dbReference>
<dbReference type="STRING" id="1529.SAMN04487885_10630"/>
<feature type="domain" description="Aminotransferase class I/classII large" evidence="3">
    <location>
        <begin position="15"/>
        <end position="335"/>
    </location>
</feature>
<accession>A0A1I2KJU5</accession>
<dbReference type="GeneID" id="90543236"/>
<dbReference type="InterPro" id="IPR015422">
    <property type="entry name" value="PyrdxlP-dep_Trfase_small"/>
</dbReference>
<organism evidence="5 6">
    <name type="scientific">Clostridium cadaveris</name>
    <dbReference type="NCBI Taxonomy" id="1529"/>
    <lineage>
        <taxon>Bacteria</taxon>
        <taxon>Bacillati</taxon>
        <taxon>Bacillota</taxon>
        <taxon>Clostridia</taxon>
        <taxon>Eubacteriales</taxon>
        <taxon>Clostridiaceae</taxon>
        <taxon>Clostridium</taxon>
    </lineage>
</organism>
<reference evidence="4 7" key="2">
    <citation type="submission" date="2018-03" db="EMBL/GenBank/DDBJ databases">
        <title>The uncultured portion of the human microbiome is neutrally assembled.</title>
        <authorList>
            <person name="Jeraldo P."/>
            <person name="Boardman L."/>
            <person name="White B.A."/>
            <person name="Nelson H."/>
            <person name="Goldenfeld N."/>
            <person name="Chia N."/>
        </authorList>
    </citation>
    <scope>NUCLEOTIDE SEQUENCE [LARGE SCALE GENOMIC DNA]</scope>
    <source>
        <strain evidence="4">CIM:MAG 903</strain>
    </source>
</reference>
<dbReference type="GO" id="GO:0003824">
    <property type="term" value="F:catalytic activity"/>
    <property type="evidence" value="ECO:0007669"/>
    <property type="project" value="UniProtKB-ARBA"/>
</dbReference>
<keyword evidence="6" id="KW-1185">Reference proteome</keyword>
<keyword evidence="2" id="KW-0663">Pyridoxal phosphate</keyword>
<name>A0A1I2KJU5_9CLOT</name>